<evidence type="ECO:0000313" key="1">
    <source>
        <dbReference type="EMBL" id="KAL2620264.1"/>
    </source>
</evidence>
<sequence length="272" mass="30237">MSWYPEIASAAYTDTLKIRKRILERKRLPKCTRSPVLEPSSAEFLSALAAGYRSRHILQIGCGLSTLALTSAAKAIGTCLVSISGDHQEQEIVQRHITELELDDYVEMFCEDPFHSVRTWENLDFVLFSGDTNMYIQLYDQLRLKPGTIVVADNALSDATNEYIKHVRKQPGVDSSMAFVGRGLEVTRITSWQKFRTGRMKYTGPTEDIYSLPLMRRPSQAVLPNTSPSNGVLATEGCSTNGLVNCASPINASVQIKTKDERRVKSTISVAT</sequence>
<dbReference type="InterPro" id="IPR009902">
    <property type="entry name" value="DUF1442"/>
</dbReference>
<dbReference type="Proteomes" id="UP001605036">
    <property type="component" value="Unassembled WGS sequence"/>
</dbReference>
<proteinExistence type="predicted"/>
<dbReference type="Gene3D" id="3.40.50.150">
    <property type="entry name" value="Vaccinia Virus protein VP39"/>
    <property type="match status" value="1"/>
</dbReference>
<dbReference type="InterPro" id="IPR029063">
    <property type="entry name" value="SAM-dependent_MTases_sf"/>
</dbReference>
<evidence type="ECO:0008006" key="3">
    <source>
        <dbReference type="Google" id="ProtNLM"/>
    </source>
</evidence>
<accession>A0ABD1Y0I2</accession>
<protein>
    <recommendedName>
        <fullName evidence="3">O-methyltransferase</fullName>
    </recommendedName>
</protein>
<reference evidence="1 2" key="1">
    <citation type="submission" date="2024-09" db="EMBL/GenBank/DDBJ databases">
        <title>Chromosome-scale assembly of Riccia fluitans.</title>
        <authorList>
            <person name="Paukszto L."/>
            <person name="Sawicki J."/>
            <person name="Karawczyk K."/>
            <person name="Piernik-Szablinska J."/>
            <person name="Szczecinska M."/>
            <person name="Mazdziarz M."/>
        </authorList>
    </citation>
    <scope>NUCLEOTIDE SEQUENCE [LARGE SCALE GENOMIC DNA]</scope>
    <source>
        <strain evidence="1">Rf_01</strain>
        <tissue evidence="1">Aerial parts of the thallus</tissue>
    </source>
</reference>
<dbReference type="AlphaFoldDB" id="A0ABD1Y0I2"/>
<name>A0ABD1Y0I2_9MARC</name>
<dbReference type="EMBL" id="JBHFFA010000006">
    <property type="protein sequence ID" value="KAL2620264.1"/>
    <property type="molecule type" value="Genomic_DNA"/>
</dbReference>
<keyword evidence="2" id="KW-1185">Reference proteome</keyword>
<evidence type="ECO:0000313" key="2">
    <source>
        <dbReference type="Proteomes" id="UP001605036"/>
    </source>
</evidence>
<comment type="caution">
    <text evidence="1">The sequence shown here is derived from an EMBL/GenBank/DDBJ whole genome shotgun (WGS) entry which is preliminary data.</text>
</comment>
<dbReference type="Pfam" id="PF07279">
    <property type="entry name" value="DUF1442"/>
    <property type="match status" value="1"/>
</dbReference>
<gene>
    <name evidence="1" type="ORF">R1flu_000469</name>
</gene>
<dbReference type="SUPFAM" id="SSF53335">
    <property type="entry name" value="S-adenosyl-L-methionine-dependent methyltransferases"/>
    <property type="match status" value="1"/>
</dbReference>
<dbReference type="PANTHER" id="PTHR33593">
    <property type="entry name" value="DUF1442 FAMILY PROTEIN"/>
    <property type="match status" value="1"/>
</dbReference>
<dbReference type="PANTHER" id="PTHR33593:SF30">
    <property type="entry name" value="ACT DOMAIN-CONTAINING PROTEIN"/>
    <property type="match status" value="1"/>
</dbReference>
<organism evidence="1 2">
    <name type="scientific">Riccia fluitans</name>
    <dbReference type="NCBI Taxonomy" id="41844"/>
    <lineage>
        <taxon>Eukaryota</taxon>
        <taxon>Viridiplantae</taxon>
        <taxon>Streptophyta</taxon>
        <taxon>Embryophyta</taxon>
        <taxon>Marchantiophyta</taxon>
        <taxon>Marchantiopsida</taxon>
        <taxon>Marchantiidae</taxon>
        <taxon>Marchantiales</taxon>
        <taxon>Ricciaceae</taxon>
        <taxon>Riccia</taxon>
    </lineage>
</organism>